<gene>
    <name evidence="4" type="ORF">SI8410_14018480</name>
</gene>
<dbReference type="PANTHER" id="PTHR46225:SF1">
    <property type="entry name" value="RING_U-BOX SUPERFAMILY PROTEIN"/>
    <property type="match status" value="1"/>
</dbReference>
<dbReference type="PROSITE" id="PS50089">
    <property type="entry name" value="ZF_RING_2"/>
    <property type="match status" value="1"/>
</dbReference>
<dbReference type="InterPro" id="IPR001841">
    <property type="entry name" value="Znf_RING"/>
</dbReference>
<organism evidence="4 5">
    <name type="scientific">Spirodela intermedia</name>
    <name type="common">Intermediate duckweed</name>
    <dbReference type="NCBI Taxonomy" id="51605"/>
    <lineage>
        <taxon>Eukaryota</taxon>
        <taxon>Viridiplantae</taxon>
        <taxon>Streptophyta</taxon>
        <taxon>Embryophyta</taxon>
        <taxon>Tracheophyta</taxon>
        <taxon>Spermatophyta</taxon>
        <taxon>Magnoliopsida</taxon>
        <taxon>Liliopsida</taxon>
        <taxon>Araceae</taxon>
        <taxon>Lemnoideae</taxon>
        <taxon>Spirodela</taxon>
    </lineage>
</organism>
<proteinExistence type="predicted"/>
<dbReference type="Pfam" id="PF13639">
    <property type="entry name" value="zf-RING_2"/>
    <property type="match status" value="1"/>
</dbReference>
<evidence type="ECO:0000313" key="5">
    <source>
        <dbReference type="Proteomes" id="UP000663760"/>
    </source>
</evidence>
<feature type="domain" description="RING-type" evidence="3">
    <location>
        <begin position="233"/>
        <end position="274"/>
    </location>
</feature>
<keyword evidence="1" id="KW-0479">Metal-binding</keyword>
<name>A0A7I8LDD4_SPIIN</name>
<dbReference type="InterPro" id="IPR013083">
    <property type="entry name" value="Znf_RING/FYVE/PHD"/>
</dbReference>
<dbReference type="Gene3D" id="3.30.40.10">
    <property type="entry name" value="Zinc/RING finger domain, C3HC4 (zinc finger)"/>
    <property type="match status" value="1"/>
</dbReference>
<keyword evidence="5" id="KW-1185">Reference proteome</keyword>
<keyword evidence="1" id="KW-0863">Zinc-finger</keyword>
<accession>A0A7I8LDD4</accession>
<protein>
    <recommendedName>
        <fullName evidence="3">RING-type domain-containing protein</fullName>
    </recommendedName>
</protein>
<keyword evidence="1" id="KW-0862">Zinc</keyword>
<dbReference type="EMBL" id="LR746277">
    <property type="protein sequence ID" value="CAA7407802.1"/>
    <property type="molecule type" value="Genomic_DNA"/>
</dbReference>
<reference evidence="4" key="1">
    <citation type="submission" date="2020-02" db="EMBL/GenBank/DDBJ databases">
        <authorList>
            <person name="Scholz U."/>
            <person name="Mascher M."/>
            <person name="Fiebig A."/>
        </authorList>
    </citation>
    <scope>NUCLEOTIDE SEQUENCE</scope>
</reference>
<sequence>MQPAEHGGGPAAPPQRRPPVLVRAAMRVSRARWYAFLRRVFRHQNGPVGGDSSANPFGSSLWAALEFASVLVQLAVAAITVAVAAARGERPAWPLKIWLAGYSLGNLLSLALLLHRLLSHRRRPSAGNDAAEKGRTVMELFHAVWFVMGNIWLLDSRWVSSGQAPALYALGLGLLAWNAAAYAFPFLVFLLLCCCVPIASAALGYNINLAADHRGASDEDLARLPHWAFQEECCICLAKYREKEEVRELPCAHMFHLSCVDHWLKIIACCPLCKQELER</sequence>
<dbReference type="OrthoDB" id="8062037at2759"/>
<evidence type="ECO:0000256" key="2">
    <source>
        <dbReference type="SAM" id="Phobius"/>
    </source>
</evidence>
<dbReference type="GO" id="GO:0008270">
    <property type="term" value="F:zinc ion binding"/>
    <property type="evidence" value="ECO:0007669"/>
    <property type="project" value="UniProtKB-KW"/>
</dbReference>
<keyword evidence="2" id="KW-0812">Transmembrane</keyword>
<evidence type="ECO:0000256" key="1">
    <source>
        <dbReference type="PROSITE-ProRule" id="PRU00175"/>
    </source>
</evidence>
<dbReference type="AlphaFoldDB" id="A0A7I8LDD4"/>
<feature type="transmembrane region" description="Helical" evidence="2">
    <location>
        <begin position="61"/>
        <end position="85"/>
    </location>
</feature>
<dbReference type="Proteomes" id="UP000663760">
    <property type="component" value="Chromosome 14"/>
</dbReference>
<keyword evidence="2" id="KW-1133">Transmembrane helix</keyword>
<dbReference type="SUPFAM" id="SSF57850">
    <property type="entry name" value="RING/U-box"/>
    <property type="match status" value="1"/>
</dbReference>
<feature type="transmembrane region" description="Helical" evidence="2">
    <location>
        <begin position="97"/>
        <end position="117"/>
    </location>
</feature>
<keyword evidence="2" id="KW-0472">Membrane</keyword>
<dbReference type="PANTHER" id="PTHR46225">
    <property type="entry name" value="C3H4 TYPE ZINC FINGER PROTEIN"/>
    <property type="match status" value="1"/>
</dbReference>
<evidence type="ECO:0000259" key="3">
    <source>
        <dbReference type="PROSITE" id="PS50089"/>
    </source>
</evidence>
<evidence type="ECO:0000313" key="4">
    <source>
        <dbReference type="EMBL" id="CAA7407802.1"/>
    </source>
</evidence>
<dbReference type="SMART" id="SM00184">
    <property type="entry name" value="RING"/>
    <property type="match status" value="1"/>
</dbReference>